<evidence type="ECO:0000256" key="5">
    <source>
        <dbReference type="ARBA" id="ARBA00023136"/>
    </source>
</evidence>
<evidence type="ECO:0000256" key="4">
    <source>
        <dbReference type="ARBA" id="ARBA00022989"/>
    </source>
</evidence>
<dbReference type="AlphaFoldDB" id="X7RXD9"/>
<feature type="transmembrane region" description="Helical" evidence="6">
    <location>
        <begin position="373"/>
        <end position="393"/>
    </location>
</feature>
<dbReference type="Gene3D" id="1.20.1250.20">
    <property type="entry name" value="MFS general substrate transporter like domains"/>
    <property type="match status" value="1"/>
</dbReference>
<dbReference type="Pfam" id="PF07690">
    <property type="entry name" value="MFS_1"/>
    <property type="match status" value="1"/>
</dbReference>
<evidence type="ECO:0000256" key="1">
    <source>
        <dbReference type="ARBA" id="ARBA00004651"/>
    </source>
</evidence>
<dbReference type="HOGENOM" id="CLU_682873_0_0_0"/>
<dbReference type="GO" id="GO:0022857">
    <property type="term" value="F:transmembrane transporter activity"/>
    <property type="evidence" value="ECO:0007669"/>
    <property type="project" value="InterPro"/>
</dbReference>
<comment type="subcellular location">
    <subcellularLocation>
        <location evidence="1">Cell membrane</location>
        <topology evidence="1">Multi-pass membrane protein</topology>
    </subcellularLocation>
</comment>
<dbReference type="InterPro" id="IPR036259">
    <property type="entry name" value="MFS_trans_sf"/>
</dbReference>
<dbReference type="PANTHER" id="PTHR23513">
    <property type="entry name" value="INTEGRAL MEMBRANE EFFLUX PROTEIN-RELATED"/>
    <property type="match status" value="1"/>
</dbReference>
<dbReference type="SUPFAM" id="SSF103473">
    <property type="entry name" value="MFS general substrate transporter"/>
    <property type="match status" value="1"/>
</dbReference>
<dbReference type="CDD" id="cd06173">
    <property type="entry name" value="MFS_MefA_like"/>
    <property type="match status" value="1"/>
</dbReference>
<keyword evidence="5 6" id="KW-0472">Membrane</keyword>
<keyword evidence="4 6" id="KW-1133">Transmembrane helix</keyword>
<proteinExistence type="predicted"/>
<protein>
    <recommendedName>
        <fullName evidence="8">Major facilitator superfamily (MFS) profile domain-containing protein</fullName>
    </recommendedName>
</protein>
<feature type="transmembrane region" description="Helical" evidence="6">
    <location>
        <begin position="211"/>
        <end position="237"/>
    </location>
</feature>
<comment type="caution">
    <text evidence="7">The sequence shown here is derived from an EMBL/GenBank/DDBJ whole genome shotgun (WGS) entry which is preliminary data.</text>
</comment>
<keyword evidence="3 6" id="KW-0812">Transmembrane</keyword>
<evidence type="ECO:0000256" key="3">
    <source>
        <dbReference type="ARBA" id="ARBA00022692"/>
    </source>
</evidence>
<evidence type="ECO:0000256" key="2">
    <source>
        <dbReference type="ARBA" id="ARBA00022475"/>
    </source>
</evidence>
<feature type="transmembrane region" description="Helical" evidence="6">
    <location>
        <begin position="136"/>
        <end position="153"/>
    </location>
</feature>
<evidence type="ECO:0000313" key="7">
    <source>
        <dbReference type="EMBL" id="ETZ25372.1"/>
    </source>
</evidence>
<dbReference type="GO" id="GO:0005886">
    <property type="term" value="C:plasma membrane"/>
    <property type="evidence" value="ECO:0007669"/>
    <property type="project" value="UniProtKB-SubCell"/>
</dbReference>
<dbReference type="InterPro" id="IPR011701">
    <property type="entry name" value="MFS"/>
</dbReference>
<dbReference type="PANTHER" id="PTHR23513:SF6">
    <property type="entry name" value="MAJOR FACILITATOR SUPERFAMILY ASSOCIATED DOMAIN-CONTAINING PROTEIN"/>
    <property type="match status" value="1"/>
</dbReference>
<sequence length="403" mass="46271">MMNKNIKILLIGQFLTLLGSNITQFSLVYWLYIKYGNAYNISLYNMSLIIPLIVMSPVSGFLIDKYNTKNLLYVSEIGEIISSSFIFIAFIYNIENIYIIVFANIITSLTESFRFPAYSVLVSYFTQQEKYRKIHGYYMLNMAIPSIIGPVIAPKFIKIFKFSGIMSFNIFTLIISIILIMKIESFKKTESLQEKKIVSSNFKDFFLKKEVIFILCTSAICIFIFNILKVLIPIFFITSDKKGNQLYSNIEFLIGVSSLLGSVYIMISKKIPKNLIQAFFFSVLGMSVLCLILGITTSLVIWYITIFLYVILNQIADANAQASWQSTISIENQGFIFSIRRAIIWSCGAIGADISGRFVDYMNNYDTIFRINLILKISSLVSIILLLLLYFIFRKIFNKQIEE</sequence>
<keyword evidence="2" id="KW-1003">Cell membrane</keyword>
<dbReference type="PATRIC" id="fig|1357398.3.peg.2355"/>
<feature type="transmembrane region" description="Helical" evidence="6">
    <location>
        <begin position="41"/>
        <end position="63"/>
    </location>
</feature>
<feature type="transmembrane region" description="Helical" evidence="6">
    <location>
        <begin position="279"/>
        <end position="312"/>
    </location>
</feature>
<name>X7RXD9_FUSNU</name>
<reference evidence="7" key="1">
    <citation type="submission" date="2014-01" db="EMBL/GenBank/DDBJ databases">
        <title>The Genome Sequence of Fusobacterium nucleatum 13_3C.</title>
        <authorList>
            <consortium name="The Broad Institute Genomics Platform"/>
            <person name="Earl A."/>
            <person name="Allen-Vercoe E."/>
            <person name="Daigneault M."/>
            <person name="Young S.K."/>
            <person name="Zeng Q."/>
            <person name="Gargeya S."/>
            <person name="Fitzgerald M."/>
            <person name="Abouelleil A."/>
            <person name="Alvarado L."/>
            <person name="Chapman S.B."/>
            <person name="Gainer-Dewar J."/>
            <person name="Goldberg J."/>
            <person name="Griggs A."/>
            <person name="Gujja S."/>
            <person name="Hansen M."/>
            <person name="Howarth C."/>
            <person name="Imamovic A."/>
            <person name="Ireland A."/>
            <person name="Larimer J."/>
            <person name="McCowan C."/>
            <person name="Murphy C."/>
            <person name="Pearson M."/>
            <person name="Poon T.W."/>
            <person name="Priest M."/>
            <person name="Roberts A."/>
            <person name="Saif S."/>
            <person name="Shea T."/>
            <person name="Sykes S."/>
            <person name="Wortman J."/>
            <person name="Nusbaum C."/>
            <person name="Birren B."/>
        </authorList>
    </citation>
    <scope>NUCLEOTIDE SEQUENCE [LARGE SCALE GENOMIC DNA]</scope>
    <source>
        <strain evidence="7">13_3C</strain>
    </source>
</reference>
<feature type="transmembrane region" description="Helical" evidence="6">
    <location>
        <begin position="249"/>
        <end position="267"/>
    </location>
</feature>
<evidence type="ECO:0000256" key="6">
    <source>
        <dbReference type="SAM" id="Phobius"/>
    </source>
</evidence>
<organism evidence="7">
    <name type="scientific">Fusobacterium nucleatum 13_3C</name>
    <dbReference type="NCBI Taxonomy" id="1357398"/>
    <lineage>
        <taxon>Bacteria</taxon>
        <taxon>Fusobacteriati</taxon>
        <taxon>Fusobacteriota</taxon>
        <taxon>Fusobacteriia</taxon>
        <taxon>Fusobacteriales</taxon>
        <taxon>Fusobacteriaceae</taxon>
        <taxon>Fusobacterium</taxon>
    </lineage>
</organism>
<dbReference type="EMBL" id="JAOZ01000016">
    <property type="protein sequence ID" value="ETZ25372.1"/>
    <property type="molecule type" value="Genomic_DNA"/>
</dbReference>
<evidence type="ECO:0008006" key="8">
    <source>
        <dbReference type="Google" id="ProtNLM"/>
    </source>
</evidence>
<dbReference type="OrthoDB" id="5494559at2"/>
<feature type="transmembrane region" description="Helical" evidence="6">
    <location>
        <begin position="159"/>
        <end position="181"/>
    </location>
</feature>
<gene>
    <name evidence="7" type="ORF">HMPREF2085_02399</name>
</gene>
<accession>X7RXD9</accession>